<dbReference type="AlphaFoldDB" id="A0A3N4GVE6"/>
<feature type="transmembrane region" description="Helical" evidence="1">
    <location>
        <begin position="89"/>
        <end position="107"/>
    </location>
</feature>
<keyword evidence="3" id="KW-0808">Transferase</keyword>
<feature type="transmembrane region" description="Helical" evidence="1">
    <location>
        <begin position="39"/>
        <end position="59"/>
    </location>
</feature>
<evidence type="ECO:0000256" key="1">
    <source>
        <dbReference type="SAM" id="Phobius"/>
    </source>
</evidence>
<feature type="domain" description="Acyltransferase 3" evidence="2">
    <location>
        <begin position="7"/>
        <end position="359"/>
    </location>
</feature>
<dbReference type="PANTHER" id="PTHR23028">
    <property type="entry name" value="ACETYLTRANSFERASE"/>
    <property type="match status" value="1"/>
</dbReference>
<dbReference type="RefSeq" id="WP_123927386.1">
    <property type="nucleotide sequence ID" value="NZ_JBPSDP010000004.1"/>
</dbReference>
<feature type="transmembrane region" description="Helical" evidence="1">
    <location>
        <begin position="214"/>
        <end position="236"/>
    </location>
</feature>
<sequence>MASRVPALTGVRTIAALSVCLTHAAFWTGHYTDDYAGRLFARFEIGVAIFFVLSGYLLFTPWVRAARADIRDSQLPGVGRYFWHRARRILPAYWITVIGVYLLYAIAPPGGEESPTGTGWSGFLRNMTLTQVYGFGHLHSGLTQMWSLAAEVAFYLVLPLVGWIVMAGLIRGPGRRGGWRPDLLIAALVPLLLVSPVWSAIVAGSAGMNPTARLWAPAFFGWFVGGMLLAVCAPLIRRWNTTAWVGVAIAAFLVSGSSIAGEPTITPTTASATIVKHVLYLVIAVGLVGPLTGADQWSWWARVCASRPMVFLGEISYELFCVHVIVLEVVMAALGYRVFSGNVLIACGLTTAISVVLAWALHRVTAPLWRARTPGAVGSRR</sequence>
<evidence type="ECO:0000313" key="3">
    <source>
        <dbReference type="EMBL" id="RPA64878.1"/>
    </source>
</evidence>
<feature type="transmembrane region" description="Helical" evidence="1">
    <location>
        <begin position="315"/>
        <end position="336"/>
    </location>
</feature>
<dbReference type="Pfam" id="PF01757">
    <property type="entry name" value="Acyl_transf_3"/>
    <property type="match status" value="1"/>
</dbReference>
<proteinExistence type="predicted"/>
<dbReference type="InterPro" id="IPR002656">
    <property type="entry name" value="Acyl_transf_3_dom"/>
</dbReference>
<reference evidence="3 4" key="1">
    <citation type="submission" date="2018-11" db="EMBL/GenBank/DDBJ databases">
        <title>Draft genome sequence of Gordonia sp. RS15-1S isolated from rice stems.</title>
        <authorList>
            <person name="Muangham S."/>
        </authorList>
    </citation>
    <scope>NUCLEOTIDE SEQUENCE [LARGE SCALE GENOMIC DNA]</scope>
    <source>
        <strain evidence="3 4">RS15-1S</strain>
    </source>
</reference>
<accession>A0A3N4GVE6</accession>
<feature type="transmembrane region" description="Helical" evidence="1">
    <location>
        <begin position="7"/>
        <end position="27"/>
    </location>
</feature>
<dbReference type="GO" id="GO:0016747">
    <property type="term" value="F:acyltransferase activity, transferring groups other than amino-acyl groups"/>
    <property type="evidence" value="ECO:0007669"/>
    <property type="project" value="InterPro"/>
</dbReference>
<keyword evidence="1" id="KW-0812">Transmembrane</keyword>
<gene>
    <name evidence="3" type="ORF">EF294_07255</name>
</gene>
<protein>
    <submittedName>
        <fullName evidence="3">Acyltransferase</fullName>
    </submittedName>
</protein>
<feature type="transmembrane region" description="Helical" evidence="1">
    <location>
        <begin position="243"/>
        <end position="261"/>
    </location>
</feature>
<dbReference type="GO" id="GO:0009103">
    <property type="term" value="P:lipopolysaccharide biosynthetic process"/>
    <property type="evidence" value="ECO:0007669"/>
    <property type="project" value="TreeGrafter"/>
</dbReference>
<dbReference type="EMBL" id="RKMH01000004">
    <property type="protein sequence ID" value="RPA64878.1"/>
    <property type="molecule type" value="Genomic_DNA"/>
</dbReference>
<comment type="caution">
    <text evidence="3">The sequence shown here is derived from an EMBL/GenBank/DDBJ whole genome shotgun (WGS) entry which is preliminary data.</text>
</comment>
<keyword evidence="3" id="KW-0012">Acyltransferase</keyword>
<dbReference type="OrthoDB" id="5242306at2"/>
<keyword evidence="4" id="KW-1185">Reference proteome</keyword>
<name>A0A3N4GVE6_9ACTN</name>
<dbReference type="InterPro" id="IPR050879">
    <property type="entry name" value="Acyltransferase_3"/>
</dbReference>
<feature type="transmembrane region" description="Helical" evidence="1">
    <location>
        <begin position="342"/>
        <end position="362"/>
    </location>
</feature>
<feature type="transmembrane region" description="Helical" evidence="1">
    <location>
        <begin position="273"/>
        <end position="294"/>
    </location>
</feature>
<dbReference type="GO" id="GO:0016020">
    <property type="term" value="C:membrane"/>
    <property type="evidence" value="ECO:0007669"/>
    <property type="project" value="TreeGrafter"/>
</dbReference>
<keyword evidence="1" id="KW-1133">Transmembrane helix</keyword>
<dbReference type="PANTHER" id="PTHR23028:SF53">
    <property type="entry name" value="ACYL_TRANSF_3 DOMAIN-CONTAINING PROTEIN"/>
    <property type="match status" value="1"/>
</dbReference>
<feature type="transmembrane region" description="Helical" evidence="1">
    <location>
        <begin position="183"/>
        <end position="208"/>
    </location>
</feature>
<evidence type="ECO:0000259" key="2">
    <source>
        <dbReference type="Pfam" id="PF01757"/>
    </source>
</evidence>
<keyword evidence="1" id="KW-0472">Membrane</keyword>
<evidence type="ECO:0000313" key="4">
    <source>
        <dbReference type="Proteomes" id="UP000267536"/>
    </source>
</evidence>
<organism evidence="3 4">
    <name type="scientific">Gordonia oryzae</name>
    <dbReference type="NCBI Taxonomy" id="2487349"/>
    <lineage>
        <taxon>Bacteria</taxon>
        <taxon>Bacillati</taxon>
        <taxon>Actinomycetota</taxon>
        <taxon>Actinomycetes</taxon>
        <taxon>Mycobacteriales</taxon>
        <taxon>Gordoniaceae</taxon>
        <taxon>Gordonia</taxon>
    </lineage>
</organism>
<feature type="transmembrane region" description="Helical" evidence="1">
    <location>
        <begin position="152"/>
        <end position="171"/>
    </location>
</feature>
<dbReference type="Proteomes" id="UP000267536">
    <property type="component" value="Unassembled WGS sequence"/>
</dbReference>